<proteinExistence type="predicted"/>
<dbReference type="RefSeq" id="WP_207868721.1">
    <property type="nucleotide sequence ID" value="NZ_CP062222.1"/>
</dbReference>
<gene>
    <name evidence="2" type="ORF">IFJ75_13570</name>
</gene>
<dbReference type="Proteomes" id="UP000663918">
    <property type="component" value="Chromosome"/>
</dbReference>
<dbReference type="EMBL" id="CP062222">
    <property type="protein sequence ID" value="QTC90300.1"/>
    <property type="molecule type" value="Genomic_DNA"/>
</dbReference>
<accession>A0A975C1W8</accession>
<evidence type="ECO:0000313" key="3">
    <source>
        <dbReference type="Proteomes" id="UP000663918"/>
    </source>
</evidence>
<protein>
    <submittedName>
        <fullName evidence="2">DUF3363 domain-containing protein</fullName>
    </submittedName>
</protein>
<organism evidence="2 3">
    <name type="scientific">Brevundimonas goettingensis</name>
    <dbReference type="NCBI Taxonomy" id="2774190"/>
    <lineage>
        <taxon>Bacteria</taxon>
        <taxon>Pseudomonadati</taxon>
        <taxon>Pseudomonadota</taxon>
        <taxon>Alphaproteobacteria</taxon>
        <taxon>Caulobacterales</taxon>
        <taxon>Caulobacteraceae</taxon>
        <taxon>Brevundimonas</taxon>
    </lineage>
</organism>
<evidence type="ECO:0000256" key="1">
    <source>
        <dbReference type="SAM" id="MobiDB-lite"/>
    </source>
</evidence>
<name>A0A975C1W8_9CAUL</name>
<feature type="region of interest" description="Disordered" evidence="1">
    <location>
        <begin position="557"/>
        <end position="579"/>
    </location>
</feature>
<dbReference type="Pfam" id="PF11843">
    <property type="entry name" value="DUF3363"/>
    <property type="match status" value="2"/>
</dbReference>
<dbReference type="AlphaFoldDB" id="A0A975C1W8"/>
<sequence length="579" mass="62978">MTEDDDFEVRPGRIRQGRARSGSALRQVLGSVERAGGFNAGRITRSSVFGRGRVGGLRAVRRLGSGARSVVIKTRVVRQAAGAASLSAHLRYLQRDGVTRDGEPGQLFDGQAEGETRATSGSFAARCEGDRHHFRFIVSPEDASELQDLKAFTRDLMRAAEGDLGTRLDWIAVEHWNTGHPHVHVLVRGVTDRGDDLVISRDYITQGLRARASDLVTRELGPRTEHDIQRGLVRDVTSDRWTRLDGLIVREAARTEGRLDLRPGEDPARPWRAIKIARLETLQDLGVVRPEGPAQWRLAPDAEATLKGLGRRSDIIARLHQGLASAGLSPSPERLQIGETVSRPLIARVISQGLDDELKGSGFLVLEGLDGQVHHHRIRDLTGLDVRAGAVVELAPIKSGQAGGRLALHVRADLSVEAQAVAQGATWLDRRLLEGKRGGRDAPAAATGFGQAVANALERRIAHLQTQGLARIENGRVRLAPQMLDTLRDRDLASAARRLSGETGLVYRPAVEGETVCGTYRRRVTLASGRFAMIDDGLGFTLVPWRPALERQLNQTVSGVAGPGRSIDWRPGPVRGPGR</sequence>
<keyword evidence="3" id="KW-1185">Reference proteome</keyword>
<dbReference type="KEGG" id="bgoe:IFJ75_13570"/>
<evidence type="ECO:0000313" key="2">
    <source>
        <dbReference type="EMBL" id="QTC90300.1"/>
    </source>
</evidence>
<dbReference type="InterPro" id="IPR021795">
    <property type="entry name" value="DUF3363"/>
</dbReference>
<reference evidence="2" key="1">
    <citation type="submission" date="2020-09" db="EMBL/GenBank/DDBJ databases">
        <title>Brevundimonas sp. LVF2 isolated from a puddle in Goettingen, Germany.</title>
        <authorList>
            <person name="Friedrich I."/>
            <person name="Klassen A."/>
            <person name="Hannes N."/>
            <person name="Schneider D."/>
            <person name="Hertel R."/>
            <person name="Daniel R."/>
        </authorList>
    </citation>
    <scope>NUCLEOTIDE SEQUENCE</scope>
    <source>
        <strain evidence="2">LVF2</strain>
    </source>
</reference>